<feature type="signal peptide" evidence="1">
    <location>
        <begin position="1"/>
        <end position="20"/>
    </location>
</feature>
<dbReference type="EMBL" id="JAVDPW010000004">
    <property type="protein sequence ID" value="MDR6290311.1"/>
    <property type="molecule type" value="Genomic_DNA"/>
</dbReference>
<dbReference type="Pfam" id="PF13609">
    <property type="entry name" value="Porin_4"/>
    <property type="match status" value="1"/>
</dbReference>
<dbReference type="InterPro" id="IPR033900">
    <property type="entry name" value="Gram_neg_porin_domain"/>
</dbReference>
<sequence>MRKFLLLGVCLAATTAGIGAAQAELSVKVNGWVGFLAGLSISRTDSENLDRDYDFVSGARLQFDIKNVTDSGLEYGARIRMNNVDRKNGVTVDRTYVYVKGGFGTLTFGDAPYVGADIGYVYAHDTLNSKLGLGASWGDGLDGKFNLFGGSDTFYAVDPTYGIGGLNGKDTKVKYSSPSFSGFSFAIDFTPVAGGKNAAASGHGTGGGTSDHAGPGGINDLTNDATTRYENVVTAGINYANSFDGTSVRLAASAGNGNGVSGNHDYEAYTVGGQVGFANGIAASVNWVHFASTFRADKAIDSITGDISYGTGPFVVSVGYAYTTAEKGNGLSSSFTNGTDLQTNHSVIGSFLYNVAPGLNSFTELAYERNEFRVGRDFEQTSLTTGVVLAF</sequence>
<dbReference type="InterPro" id="IPR023614">
    <property type="entry name" value="Porin_dom_sf"/>
</dbReference>
<gene>
    <name evidence="3" type="ORF">E9232_002832</name>
</gene>
<evidence type="ECO:0000259" key="2">
    <source>
        <dbReference type="Pfam" id="PF13609"/>
    </source>
</evidence>
<feature type="chain" id="PRO_5045291391" description="Porin domain-containing protein" evidence="1">
    <location>
        <begin position="21"/>
        <end position="391"/>
    </location>
</feature>
<dbReference type="Gene3D" id="2.40.160.10">
    <property type="entry name" value="Porin"/>
    <property type="match status" value="1"/>
</dbReference>
<evidence type="ECO:0000256" key="1">
    <source>
        <dbReference type="SAM" id="SignalP"/>
    </source>
</evidence>
<evidence type="ECO:0000313" key="3">
    <source>
        <dbReference type="EMBL" id="MDR6290311.1"/>
    </source>
</evidence>
<protein>
    <recommendedName>
        <fullName evidence="2">Porin domain-containing protein</fullName>
    </recommendedName>
</protein>
<dbReference type="SUPFAM" id="SSF56935">
    <property type="entry name" value="Porins"/>
    <property type="match status" value="1"/>
</dbReference>
<accession>A0ABU1JNW5</accession>
<reference evidence="3 4" key="1">
    <citation type="submission" date="2023-07" db="EMBL/GenBank/DDBJ databases">
        <title>Sorghum-associated microbial communities from plants grown in Nebraska, USA.</title>
        <authorList>
            <person name="Schachtman D."/>
        </authorList>
    </citation>
    <scope>NUCLEOTIDE SEQUENCE [LARGE SCALE GENOMIC DNA]</scope>
    <source>
        <strain evidence="3 4">584</strain>
    </source>
</reference>
<proteinExistence type="predicted"/>
<dbReference type="RefSeq" id="WP_309794781.1">
    <property type="nucleotide sequence ID" value="NZ_JAVDPW010000004.1"/>
</dbReference>
<comment type="caution">
    <text evidence="3">The sequence shown here is derived from an EMBL/GenBank/DDBJ whole genome shotgun (WGS) entry which is preliminary data.</text>
</comment>
<name>A0ABU1JNW5_9PROT</name>
<feature type="domain" description="Porin" evidence="2">
    <location>
        <begin position="12"/>
        <end position="371"/>
    </location>
</feature>
<organism evidence="3 4">
    <name type="scientific">Inquilinus ginsengisoli</name>
    <dbReference type="NCBI Taxonomy" id="363840"/>
    <lineage>
        <taxon>Bacteria</taxon>
        <taxon>Pseudomonadati</taxon>
        <taxon>Pseudomonadota</taxon>
        <taxon>Alphaproteobacteria</taxon>
        <taxon>Rhodospirillales</taxon>
        <taxon>Rhodospirillaceae</taxon>
        <taxon>Inquilinus</taxon>
    </lineage>
</organism>
<dbReference type="Proteomes" id="UP001262410">
    <property type="component" value="Unassembled WGS sequence"/>
</dbReference>
<evidence type="ECO:0000313" key="4">
    <source>
        <dbReference type="Proteomes" id="UP001262410"/>
    </source>
</evidence>
<keyword evidence="1" id="KW-0732">Signal</keyword>
<keyword evidence="4" id="KW-1185">Reference proteome</keyword>